<proteinExistence type="inferred from homology"/>
<dbReference type="SMART" id="SM00382">
    <property type="entry name" value="AAA"/>
    <property type="match status" value="1"/>
</dbReference>
<dbReference type="PANTHER" id="PTHR46743:SF2">
    <property type="entry name" value="TEICHOIC ACIDS EXPORT ATP-BINDING PROTEIN TAGH"/>
    <property type="match status" value="1"/>
</dbReference>
<keyword evidence="3" id="KW-0547">Nucleotide-binding</keyword>
<accession>A0ABS8W6Z7</accession>
<gene>
    <name evidence="6" type="ORF">K6Y31_04370</name>
</gene>
<comment type="similarity">
    <text evidence="1">Belongs to the ABC transporter superfamily.</text>
</comment>
<feature type="domain" description="ABC transporter" evidence="5">
    <location>
        <begin position="30"/>
        <end position="247"/>
    </location>
</feature>
<reference evidence="6 7" key="1">
    <citation type="journal article" date="2022" name="Environ. Microbiol. Rep.">
        <title>Eco-phylogenetic analyses reveal divergent evolution of vitamin B12 metabolism in the marine bacterial family 'Psychromonadaceae'.</title>
        <authorList>
            <person name="Jin X."/>
            <person name="Yang Y."/>
            <person name="Cao H."/>
            <person name="Gao B."/>
            <person name="Zhao Z."/>
        </authorList>
    </citation>
    <scope>NUCLEOTIDE SEQUENCE [LARGE SCALE GENOMIC DNA]</scope>
    <source>
        <strain evidence="6 7">MKS20</strain>
    </source>
</reference>
<dbReference type="Pfam" id="PF00005">
    <property type="entry name" value="ABC_tran"/>
    <property type="match status" value="1"/>
</dbReference>
<sequence length="249" mass="27494">MNYIKINNASVEFPIFDAQNRSIKSEIMKLGKRGIISSDSNGKHVTIKSLDSVSLSLEHGDKLGLIGNNGAGKSTLLKLISGIYEPSKGSITRKGKIVPLLDIALGMDDDSTGYQNIKLRGLLLGMTPAEIDSKRLEIAEFTELEDYLNLPIRTYSMGMRIRLAFAISTAVDPDVLLLDEVIGTGDASFIQKAEKRFNELKDRAKVIVLASHDNAVIRRICNKTAWLEGGKIKMIGETETIMREYEKCC</sequence>
<dbReference type="EMBL" id="JAIMJA010000003">
    <property type="protein sequence ID" value="MCE2594045.1"/>
    <property type="molecule type" value="Genomic_DNA"/>
</dbReference>
<dbReference type="InterPro" id="IPR027417">
    <property type="entry name" value="P-loop_NTPase"/>
</dbReference>
<dbReference type="InterPro" id="IPR003439">
    <property type="entry name" value="ABC_transporter-like_ATP-bd"/>
</dbReference>
<dbReference type="GO" id="GO:0005524">
    <property type="term" value="F:ATP binding"/>
    <property type="evidence" value="ECO:0007669"/>
    <property type="project" value="UniProtKB-KW"/>
</dbReference>
<keyword evidence="7" id="KW-1185">Reference proteome</keyword>
<evidence type="ECO:0000256" key="1">
    <source>
        <dbReference type="ARBA" id="ARBA00005417"/>
    </source>
</evidence>
<dbReference type="InterPro" id="IPR003593">
    <property type="entry name" value="AAA+_ATPase"/>
</dbReference>
<comment type="caution">
    <text evidence="6">The sequence shown here is derived from an EMBL/GenBank/DDBJ whole genome shotgun (WGS) entry which is preliminary data.</text>
</comment>
<organism evidence="6 7">
    <name type="scientific">Motilimonas cestriensis</name>
    <dbReference type="NCBI Taxonomy" id="2742685"/>
    <lineage>
        <taxon>Bacteria</taxon>
        <taxon>Pseudomonadati</taxon>
        <taxon>Pseudomonadota</taxon>
        <taxon>Gammaproteobacteria</taxon>
        <taxon>Alteromonadales</taxon>
        <taxon>Alteromonadales genera incertae sedis</taxon>
        <taxon>Motilimonas</taxon>
    </lineage>
</organism>
<evidence type="ECO:0000259" key="5">
    <source>
        <dbReference type="PROSITE" id="PS50893"/>
    </source>
</evidence>
<dbReference type="RefSeq" id="WP_233051623.1">
    <property type="nucleotide sequence ID" value="NZ_JAIMJA010000003.1"/>
</dbReference>
<evidence type="ECO:0000256" key="2">
    <source>
        <dbReference type="ARBA" id="ARBA00022448"/>
    </source>
</evidence>
<evidence type="ECO:0000256" key="4">
    <source>
        <dbReference type="ARBA" id="ARBA00022840"/>
    </source>
</evidence>
<evidence type="ECO:0000256" key="3">
    <source>
        <dbReference type="ARBA" id="ARBA00022741"/>
    </source>
</evidence>
<dbReference type="SUPFAM" id="SSF52540">
    <property type="entry name" value="P-loop containing nucleoside triphosphate hydrolases"/>
    <property type="match status" value="1"/>
</dbReference>
<dbReference type="CDD" id="cd03220">
    <property type="entry name" value="ABC_KpsT_Wzt"/>
    <property type="match status" value="1"/>
</dbReference>
<evidence type="ECO:0000313" key="7">
    <source>
        <dbReference type="Proteomes" id="UP001201273"/>
    </source>
</evidence>
<protein>
    <submittedName>
        <fullName evidence="6">ABC transporter ATP-binding protein</fullName>
    </submittedName>
</protein>
<dbReference type="Gene3D" id="3.40.50.300">
    <property type="entry name" value="P-loop containing nucleotide triphosphate hydrolases"/>
    <property type="match status" value="1"/>
</dbReference>
<dbReference type="InterPro" id="IPR050683">
    <property type="entry name" value="Bact_Polysacc_Export_ATP-bd"/>
</dbReference>
<evidence type="ECO:0000313" key="6">
    <source>
        <dbReference type="EMBL" id="MCE2594045.1"/>
    </source>
</evidence>
<dbReference type="Proteomes" id="UP001201273">
    <property type="component" value="Unassembled WGS sequence"/>
</dbReference>
<name>A0ABS8W6Z7_9GAMM</name>
<keyword evidence="4 6" id="KW-0067">ATP-binding</keyword>
<dbReference type="InterPro" id="IPR015860">
    <property type="entry name" value="ABC_transpr_TagH-like"/>
</dbReference>
<keyword evidence="2" id="KW-0813">Transport</keyword>
<dbReference type="PANTHER" id="PTHR46743">
    <property type="entry name" value="TEICHOIC ACIDS EXPORT ATP-BINDING PROTEIN TAGH"/>
    <property type="match status" value="1"/>
</dbReference>
<dbReference type="PROSITE" id="PS50893">
    <property type="entry name" value="ABC_TRANSPORTER_2"/>
    <property type="match status" value="1"/>
</dbReference>